<evidence type="ECO:0000256" key="3">
    <source>
        <dbReference type="SAM" id="MobiDB-lite"/>
    </source>
</evidence>
<evidence type="ECO:0000256" key="1">
    <source>
        <dbReference type="ARBA" id="ARBA00022737"/>
    </source>
</evidence>
<sequence length="694" mass="73882">MKSYVALGFGNNFFYALGENALPIPSNLIDGHDDNDDTANDKATNETKPTVNLFPLHEHATPPSSLSSSNNLQEFLQNITSSHNHHHYTSPTPPILACGTTHTTIVHPSNSSLYLLGTIFGQVHSHPTPQPTRLPLKITRLSSGRRHVLALTEGSSKSNSGILLSWGAGHFGQLGHGPELTSSLEPRIVERLLPQSCGGSIVDIAAGGLHSLAIVAVENGATRSIGDGMAVRETKTFGWGSNRKSQCGIEGGKCATVPSPLPVVVVKREGRKSTGGGGSEESRVDKVVHFEKVEAGRLHSIGLTAYGEVFTWGSTSMGRCGQSATANPRGGDRRICQEPRYVSALKNVVIESIAAGDAHNLALSKNGRVFAWGAGVDGQCGQGHIGNLFTPKGIREVYFEDNFASRKTLDANVKVESEVAMEEEILSHDLGSTRSEKQIVRIRASGCYSAALTSKGDLYTWGYGGGLAMGHPIPANQSDVPMLPLIEANQYSYASSAKTYPEGCSEADNIRDCVSFDTELNVLMPRRVEVVKKLGMHVEDISLGPGHMVVVCSLPGSEDDVTEQNPIKANESSLEASDNNQTSDTDEVSSADLGHSDTPDLAEPPLNDSVNTEGGANTSMTSTAEAASNISHESVESTNAEPKLDKKRGFLAKMKSSRSTPSEASPPIAPKEKRKSFHKVGRLIDAALHRSGGK</sequence>
<feature type="compositionally biased region" description="Polar residues" evidence="3">
    <location>
        <begin position="608"/>
        <end position="640"/>
    </location>
</feature>
<dbReference type="Pfam" id="PF00415">
    <property type="entry name" value="RCC1"/>
    <property type="match status" value="1"/>
</dbReference>
<comment type="caution">
    <text evidence="4">The sequence shown here is derived from an EMBL/GenBank/DDBJ whole genome shotgun (WGS) entry which is preliminary data.</text>
</comment>
<dbReference type="Proteomes" id="UP001530400">
    <property type="component" value="Unassembled WGS sequence"/>
</dbReference>
<name>A0ABD3QEF1_9STRA</name>
<feature type="repeat" description="RCC1" evidence="2">
    <location>
        <begin position="307"/>
        <end position="366"/>
    </location>
</feature>
<dbReference type="Gene3D" id="2.130.10.30">
    <property type="entry name" value="Regulator of chromosome condensation 1/beta-lactamase-inhibitor protein II"/>
    <property type="match status" value="2"/>
</dbReference>
<evidence type="ECO:0000313" key="5">
    <source>
        <dbReference type="Proteomes" id="UP001530400"/>
    </source>
</evidence>
<feature type="compositionally biased region" description="Basic residues" evidence="3">
    <location>
        <begin position="672"/>
        <end position="681"/>
    </location>
</feature>
<organism evidence="4 5">
    <name type="scientific">Cyclotella atomus</name>
    <dbReference type="NCBI Taxonomy" id="382360"/>
    <lineage>
        <taxon>Eukaryota</taxon>
        <taxon>Sar</taxon>
        <taxon>Stramenopiles</taxon>
        <taxon>Ochrophyta</taxon>
        <taxon>Bacillariophyta</taxon>
        <taxon>Coscinodiscophyceae</taxon>
        <taxon>Thalassiosirophycidae</taxon>
        <taxon>Stephanodiscales</taxon>
        <taxon>Stephanodiscaceae</taxon>
        <taxon>Cyclotella</taxon>
    </lineage>
</organism>
<dbReference type="SUPFAM" id="SSF50985">
    <property type="entry name" value="RCC1/BLIP-II"/>
    <property type="match status" value="2"/>
</dbReference>
<dbReference type="PANTHER" id="PTHR22870">
    <property type="entry name" value="REGULATOR OF CHROMOSOME CONDENSATION"/>
    <property type="match status" value="1"/>
</dbReference>
<dbReference type="InterPro" id="IPR000408">
    <property type="entry name" value="Reg_chr_condens"/>
</dbReference>
<reference evidence="4 5" key="1">
    <citation type="submission" date="2024-10" db="EMBL/GenBank/DDBJ databases">
        <title>Updated reference genomes for cyclostephanoid diatoms.</title>
        <authorList>
            <person name="Roberts W.R."/>
            <person name="Alverson A.J."/>
        </authorList>
    </citation>
    <scope>NUCLEOTIDE SEQUENCE [LARGE SCALE GENOMIC DNA]</scope>
    <source>
        <strain evidence="4 5">AJA010-31</strain>
    </source>
</reference>
<dbReference type="PANTHER" id="PTHR22870:SF408">
    <property type="entry name" value="OS09G0560450 PROTEIN"/>
    <property type="match status" value="1"/>
</dbReference>
<proteinExistence type="predicted"/>
<keyword evidence="5" id="KW-1185">Reference proteome</keyword>
<dbReference type="InterPro" id="IPR009091">
    <property type="entry name" value="RCC1/BLIP-II"/>
</dbReference>
<feature type="region of interest" description="Disordered" evidence="3">
    <location>
        <begin position="28"/>
        <end position="48"/>
    </location>
</feature>
<protein>
    <submittedName>
        <fullName evidence="4">Uncharacterized protein</fullName>
    </submittedName>
</protein>
<keyword evidence="1" id="KW-0677">Repeat</keyword>
<dbReference type="EMBL" id="JALLPJ020000294">
    <property type="protein sequence ID" value="KAL3796485.1"/>
    <property type="molecule type" value="Genomic_DNA"/>
</dbReference>
<gene>
    <name evidence="4" type="ORF">ACHAWO_011357</name>
</gene>
<feature type="repeat" description="RCC1" evidence="2">
    <location>
        <begin position="161"/>
        <end position="217"/>
    </location>
</feature>
<feature type="region of interest" description="Disordered" evidence="3">
    <location>
        <begin position="557"/>
        <end position="694"/>
    </location>
</feature>
<feature type="compositionally biased region" description="Polar residues" evidence="3">
    <location>
        <begin position="563"/>
        <end position="583"/>
    </location>
</feature>
<dbReference type="PRINTS" id="PR00633">
    <property type="entry name" value="RCCNDNSATION"/>
</dbReference>
<dbReference type="AlphaFoldDB" id="A0ABD3QEF1"/>
<dbReference type="InterPro" id="IPR051210">
    <property type="entry name" value="Ub_ligase/GEF_domain"/>
</dbReference>
<dbReference type="PROSITE" id="PS50012">
    <property type="entry name" value="RCC1_3"/>
    <property type="match status" value="2"/>
</dbReference>
<dbReference type="Pfam" id="PF13540">
    <property type="entry name" value="RCC1_2"/>
    <property type="match status" value="1"/>
</dbReference>
<accession>A0ABD3QEF1</accession>
<evidence type="ECO:0000256" key="2">
    <source>
        <dbReference type="PROSITE-ProRule" id="PRU00235"/>
    </source>
</evidence>
<evidence type="ECO:0000313" key="4">
    <source>
        <dbReference type="EMBL" id="KAL3796485.1"/>
    </source>
</evidence>